<evidence type="ECO:0008006" key="6">
    <source>
        <dbReference type="Google" id="ProtNLM"/>
    </source>
</evidence>
<feature type="compositionally biased region" description="Polar residues" evidence="3">
    <location>
        <begin position="18"/>
        <end position="29"/>
    </location>
</feature>
<dbReference type="GO" id="GO:0030089">
    <property type="term" value="C:phycobilisome"/>
    <property type="evidence" value="ECO:0007669"/>
    <property type="project" value="UniProtKB-KW"/>
</dbReference>
<feature type="compositionally biased region" description="Low complexity" evidence="3">
    <location>
        <begin position="1"/>
        <end position="17"/>
    </location>
</feature>
<dbReference type="EMBL" id="QBMP01000127">
    <property type="protein sequence ID" value="PZO53713.1"/>
    <property type="molecule type" value="Genomic_DNA"/>
</dbReference>
<organism evidence="4 5">
    <name type="scientific">Phormidesmis priestleyi</name>
    <dbReference type="NCBI Taxonomy" id="268141"/>
    <lineage>
        <taxon>Bacteria</taxon>
        <taxon>Bacillati</taxon>
        <taxon>Cyanobacteriota</taxon>
        <taxon>Cyanophyceae</taxon>
        <taxon>Leptolyngbyales</taxon>
        <taxon>Leptolyngbyaceae</taxon>
        <taxon>Phormidesmis</taxon>
    </lineage>
</organism>
<feature type="region of interest" description="Disordered" evidence="3">
    <location>
        <begin position="1"/>
        <end position="30"/>
    </location>
</feature>
<dbReference type="InterPro" id="IPR016024">
    <property type="entry name" value="ARM-type_fold"/>
</dbReference>
<evidence type="ECO:0000256" key="2">
    <source>
        <dbReference type="ARBA" id="ARBA00022738"/>
    </source>
</evidence>
<evidence type="ECO:0000313" key="5">
    <source>
        <dbReference type="Proteomes" id="UP000249794"/>
    </source>
</evidence>
<reference evidence="4 5" key="2">
    <citation type="submission" date="2018-06" db="EMBL/GenBank/DDBJ databases">
        <title>Metagenomic assembly of (sub)arctic Cyanobacteria and their associated microbiome from non-axenic cultures.</title>
        <authorList>
            <person name="Baurain D."/>
        </authorList>
    </citation>
    <scope>NUCLEOTIDE SEQUENCE [LARGE SCALE GENOMIC DNA]</scope>
    <source>
        <strain evidence="4">ULC027bin1</strain>
    </source>
</reference>
<dbReference type="AlphaFoldDB" id="A0A2W4X907"/>
<reference evidence="5" key="1">
    <citation type="submission" date="2018-04" db="EMBL/GenBank/DDBJ databases">
        <authorList>
            <person name="Cornet L."/>
        </authorList>
    </citation>
    <scope>NUCLEOTIDE SEQUENCE [LARGE SCALE GENOMIC DNA]</scope>
</reference>
<feature type="non-terminal residue" evidence="4">
    <location>
        <position position="1"/>
    </location>
</feature>
<sequence length="206" mass="22536">QTPSHQTTSHQTTSHQTENGQTENGQLMSGQLGEARPLAQVDVIEGLIGDLRSSDPSNRRKAIWELGQRGNSLAMQPLVDSMVDADSKEKSLVLAALSEIGIRSLKPMSRALAIALQDDNPEVRKNAIRDLTRVYDLVVQISQMLGHATEDEDPEVRQTAAWALDQLNRIRRSQDTDPSIRSFAGSGNSAPIDLLSSEASIRRSSQ</sequence>
<protein>
    <recommendedName>
        <fullName evidence="6">HEAT repeat domain-containing protein</fullName>
    </recommendedName>
</protein>
<evidence type="ECO:0000313" key="4">
    <source>
        <dbReference type="EMBL" id="PZO53713.1"/>
    </source>
</evidence>
<evidence type="ECO:0000256" key="3">
    <source>
        <dbReference type="SAM" id="MobiDB-lite"/>
    </source>
</evidence>
<dbReference type="Proteomes" id="UP000249794">
    <property type="component" value="Unassembled WGS sequence"/>
</dbReference>
<dbReference type="Pfam" id="PF13646">
    <property type="entry name" value="HEAT_2"/>
    <property type="match status" value="1"/>
</dbReference>
<feature type="region of interest" description="Disordered" evidence="3">
    <location>
        <begin position="173"/>
        <end position="206"/>
    </location>
</feature>
<keyword evidence="2" id="KW-0605">Phycobilisome</keyword>
<dbReference type="GO" id="GO:0016491">
    <property type="term" value="F:oxidoreductase activity"/>
    <property type="evidence" value="ECO:0007669"/>
    <property type="project" value="TreeGrafter"/>
</dbReference>
<proteinExistence type="predicted"/>
<feature type="compositionally biased region" description="Polar residues" evidence="3">
    <location>
        <begin position="197"/>
        <end position="206"/>
    </location>
</feature>
<dbReference type="PANTHER" id="PTHR12697">
    <property type="entry name" value="PBS LYASE HEAT-LIKE PROTEIN"/>
    <property type="match status" value="1"/>
</dbReference>
<dbReference type="InterPro" id="IPR011989">
    <property type="entry name" value="ARM-like"/>
</dbReference>
<dbReference type="Gene3D" id="1.25.10.10">
    <property type="entry name" value="Leucine-rich Repeat Variant"/>
    <property type="match status" value="1"/>
</dbReference>
<gene>
    <name evidence="4" type="ORF">DCF15_12635</name>
</gene>
<keyword evidence="1" id="KW-0042">Antenna complex</keyword>
<accession>A0A2W4X907</accession>
<dbReference type="SUPFAM" id="SSF48371">
    <property type="entry name" value="ARM repeat"/>
    <property type="match status" value="1"/>
</dbReference>
<name>A0A2W4X907_9CYAN</name>
<comment type="caution">
    <text evidence="4">The sequence shown here is derived from an EMBL/GenBank/DDBJ whole genome shotgun (WGS) entry which is preliminary data.</text>
</comment>
<dbReference type="PANTHER" id="PTHR12697:SF5">
    <property type="entry name" value="DEOXYHYPUSINE HYDROXYLASE"/>
    <property type="match status" value="1"/>
</dbReference>
<evidence type="ECO:0000256" key="1">
    <source>
        <dbReference type="ARBA" id="ARBA00022549"/>
    </source>
</evidence>